<accession>A0A699JR40</accession>
<dbReference type="EMBL" id="BKCJ010440526">
    <property type="protein sequence ID" value="GFA53205.1"/>
    <property type="molecule type" value="Genomic_DNA"/>
</dbReference>
<gene>
    <name evidence="1" type="ORF">Tci_625177</name>
</gene>
<evidence type="ECO:0000313" key="1">
    <source>
        <dbReference type="EMBL" id="GFA53205.1"/>
    </source>
</evidence>
<protein>
    <submittedName>
        <fullName evidence="1">Uncharacterized protein</fullName>
    </submittedName>
</protein>
<name>A0A699JR40_TANCI</name>
<comment type="caution">
    <text evidence="1">The sequence shown here is derived from an EMBL/GenBank/DDBJ whole genome shotgun (WGS) entry which is preliminary data.</text>
</comment>
<reference evidence="1" key="1">
    <citation type="journal article" date="2019" name="Sci. Rep.">
        <title>Draft genome of Tanacetum cinerariifolium, the natural source of mosquito coil.</title>
        <authorList>
            <person name="Yamashiro T."/>
            <person name="Shiraishi A."/>
            <person name="Satake H."/>
            <person name="Nakayama K."/>
        </authorList>
    </citation>
    <scope>NUCLEOTIDE SEQUENCE</scope>
</reference>
<sequence length="114" mass="13537">MKEIFNQRETKVKQCSMDRKCVKIKKKELLIENDGLLEQIIFQDIMYTTMHADVDNKCVLPNDETLKYAKREQSYIDEYSTCVELEAELSKKKDMVEKAVHNELSNRCSRLEKR</sequence>
<proteinExistence type="predicted"/>
<dbReference type="AlphaFoldDB" id="A0A699JR40"/>
<organism evidence="1">
    <name type="scientific">Tanacetum cinerariifolium</name>
    <name type="common">Dalmatian daisy</name>
    <name type="synonym">Chrysanthemum cinerariifolium</name>
    <dbReference type="NCBI Taxonomy" id="118510"/>
    <lineage>
        <taxon>Eukaryota</taxon>
        <taxon>Viridiplantae</taxon>
        <taxon>Streptophyta</taxon>
        <taxon>Embryophyta</taxon>
        <taxon>Tracheophyta</taxon>
        <taxon>Spermatophyta</taxon>
        <taxon>Magnoliopsida</taxon>
        <taxon>eudicotyledons</taxon>
        <taxon>Gunneridae</taxon>
        <taxon>Pentapetalae</taxon>
        <taxon>asterids</taxon>
        <taxon>campanulids</taxon>
        <taxon>Asterales</taxon>
        <taxon>Asteraceae</taxon>
        <taxon>Asteroideae</taxon>
        <taxon>Anthemideae</taxon>
        <taxon>Anthemidinae</taxon>
        <taxon>Tanacetum</taxon>
    </lineage>
</organism>